<evidence type="ECO:0000313" key="6">
    <source>
        <dbReference type="Proteomes" id="UP000654913"/>
    </source>
</evidence>
<dbReference type="SMART" id="SM00248">
    <property type="entry name" value="ANK"/>
    <property type="match status" value="5"/>
</dbReference>
<accession>A0A7R7XGR5</accession>
<dbReference type="SUPFAM" id="SSF48403">
    <property type="entry name" value="Ankyrin repeat"/>
    <property type="match status" value="1"/>
</dbReference>
<reference evidence="5" key="2">
    <citation type="submission" date="2021-02" db="EMBL/GenBank/DDBJ databases">
        <title>Aspergillus puulaauensis MK2 genome sequence.</title>
        <authorList>
            <person name="Futagami T."/>
            <person name="Mori K."/>
            <person name="Kadooka C."/>
            <person name="Tanaka T."/>
        </authorList>
    </citation>
    <scope>NUCLEOTIDE SEQUENCE</scope>
    <source>
        <strain evidence="5">MK2</strain>
    </source>
</reference>
<dbReference type="InterPro" id="IPR001810">
    <property type="entry name" value="F-box_dom"/>
</dbReference>
<dbReference type="GeneID" id="64971237"/>
<evidence type="ECO:0000256" key="1">
    <source>
        <dbReference type="ARBA" id="ARBA00022737"/>
    </source>
</evidence>
<dbReference type="Pfam" id="PF12937">
    <property type="entry name" value="F-box-like"/>
    <property type="match status" value="1"/>
</dbReference>
<dbReference type="PANTHER" id="PTHR24171:SF9">
    <property type="entry name" value="ANKYRIN REPEAT DOMAIN-CONTAINING PROTEIN 39"/>
    <property type="match status" value="1"/>
</dbReference>
<dbReference type="PROSITE" id="PS50297">
    <property type="entry name" value="ANK_REP_REGION"/>
    <property type="match status" value="2"/>
</dbReference>
<dbReference type="KEGG" id="apuu:APUU_21664A"/>
<dbReference type="PROSITE" id="PS50181">
    <property type="entry name" value="FBOX"/>
    <property type="match status" value="1"/>
</dbReference>
<gene>
    <name evidence="5" type="ORF">APUU_21664A</name>
</gene>
<dbReference type="InterPro" id="IPR036047">
    <property type="entry name" value="F-box-like_dom_sf"/>
</dbReference>
<dbReference type="PRINTS" id="PR01415">
    <property type="entry name" value="ANKYRIN"/>
</dbReference>
<feature type="repeat" description="ANK" evidence="3">
    <location>
        <begin position="338"/>
        <end position="370"/>
    </location>
</feature>
<dbReference type="Pfam" id="PF12796">
    <property type="entry name" value="Ank_2"/>
    <property type="match status" value="1"/>
</dbReference>
<organism evidence="5 6">
    <name type="scientific">Aspergillus puulaauensis</name>
    <dbReference type="NCBI Taxonomy" id="1220207"/>
    <lineage>
        <taxon>Eukaryota</taxon>
        <taxon>Fungi</taxon>
        <taxon>Dikarya</taxon>
        <taxon>Ascomycota</taxon>
        <taxon>Pezizomycotina</taxon>
        <taxon>Eurotiomycetes</taxon>
        <taxon>Eurotiomycetidae</taxon>
        <taxon>Eurotiales</taxon>
        <taxon>Aspergillaceae</taxon>
        <taxon>Aspergillus</taxon>
    </lineage>
</organism>
<dbReference type="InterPro" id="IPR036770">
    <property type="entry name" value="Ankyrin_rpt-contain_sf"/>
</dbReference>
<proteinExistence type="predicted"/>
<dbReference type="Proteomes" id="UP000654913">
    <property type="component" value="Chromosome 2"/>
</dbReference>
<evidence type="ECO:0000259" key="4">
    <source>
        <dbReference type="PROSITE" id="PS50181"/>
    </source>
</evidence>
<reference evidence="5" key="1">
    <citation type="submission" date="2021-01" db="EMBL/GenBank/DDBJ databases">
        <authorList>
            <consortium name="Aspergillus puulaauensis MK2 genome sequencing consortium"/>
            <person name="Kazuki M."/>
            <person name="Futagami T."/>
        </authorList>
    </citation>
    <scope>NUCLEOTIDE SEQUENCE</scope>
    <source>
        <strain evidence="5">MK2</strain>
    </source>
</reference>
<dbReference type="OrthoDB" id="4772757at2759"/>
<evidence type="ECO:0000313" key="5">
    <source>
        <dbReference type="EMBL" id="BCS21232.1"/>
    </source>
</evidence>
<protein>
    <recommendedName>
        <fullName evidence="4">F-box domain-containing protein</fullName>
    </recommendedName>
</protein>
<dbReference type="RefSeq" id="XP_041553426.1">
    <property type="nucleotide sequence ID" value="XM_041700442.1"/>
</dbReference>
<dbReference type="Gene3D" id="1.25.40.20">
    <property type="entry name" value="Ankyrin repeat-containing domain"/>
    <property type="match status" value="3"/>
</dbReference>
<evidence type="ECO:0000256" key="3">
    <source>
        <dbReference type="PROSITE-ProRule" id="PRU00023"/>
    </source>
</evidence>
<dbReference type="PROSITE" id="PS50088">
    <property type="entry name" value="ANK_REPEAT"/>
    <property type="match status" value="2"/>
</dbReference>
<dbReference type="EMBL" id="AP024444">
    <property type="protein sequence ID" value="BCS21232.1"/>
    <property type="molecule type" value="Genomic_DNA"/>
</dbReference>
<evidence type="ECO:0000256" key="2">
    <source>
        <dbReference type="ARBA" id="ARBA00023043"/>
    </source>
</evidence>
<dbReference type="AlphaFoldDB" id="A0A7R7XGR5"/>
<dbReference type="Pfam" id="PF00023">
    <property type="entry name" value="Ank"/>
    <property type="match status" value="1"/>
</dbReference>
<dbReference type="InterPro" id="IPR002110">
    <property type="entry name" value="Ankyrin_rpt"/>
</dbReference>
<dbReference type="SUPFAM" id="SSF81383">
    <property type="entry name" value="F-box domain"/>
    <property type="match status" value="1"/>
</dbReference>
<sequence length="432" mass="48724">MLMSLPHEIILLVAEHLSASSLSTLSLTSKATRDILSHELYKRSTDYENGKWEHPLIWAVEKGGMTILEKLIPYNKTLMATAALRVATDLGNEEAVAILINAGADPFYTKPITKQERTGHHKQGRRRYTFARTSDLGHVNIMRILLRHRPYMMKGSTNQTKPTDEELEPIHYAFKNAFRTENLDVADLIITETVLSPSRSTYTELFSYAFKRGNMPGMSLLYNNRHQFSGGPDKDLEEKANLGSVCILDHDHEFVNCIWGRGSVLHNLVFPNSWYTHDEIEYPVEDIFKLLVGWGADVESPESIGGHKPLHTAARVGDLRLAKCLLDHGANVDSLDKLDTSPLILAARMKRCSMVEILLEYGADVSLQNARGNTALHLAAWDLIYGHDPRQMWQNDVVKVLLAYGADEHAVNWMGATPFEFGLMNKELKMTR</sequence>
<keyword evidence="6" id="KW-1185">Reference proteome</keyword>
<dbReference type="PANTHER" id="PTHR24171">
    <property type="entry name" value="ANKYRIN REPEAT DOMAIN-CONTAINING PROTEIN 39-RELATED"/>
    <property type="match status" value="1"/>
</dbReference>
<name>A0A7R7XGR5_9EURO</name>
<feature type="repeat" description="ANK" evidence="3">
    <location>
        <begin position="305"/>
        <end position="337"/>
    </location>
</feature>
<feature type="domain" description="F-box" evidence="4">
    <location>
        <begin position="1"/>
        <end position="44"/>
    </location>
</feature>
<keyword evidence="1" id="KW-0677">Repeat</keyword>
<keyword evidence="2 3" id="KW-0040">ANK repeat</keyword>